<organism evidence="2 3">
    <name type="scientific">Paraburkholderia lacunae</name>
    <dbReference type="NCBI Taxonomy" id="2211104"/>
    <lineage>
        <taxon>Bacteria</taxon>
        <taxon>Pseudomonadati</taxon>
        <taxon>Pseudomonadota</taxon>
        <taxon>Betaproteobacteria</taxon>
        <taxon>Burkholderiales</taxon>
        <taxon>Burkholderiaceae</taxon>
        <taxon>Paraburkholderia</taxon>
    </lineage>
</organism>
<comment type="caution">
    <text evidence="2">The sequence shown here is derived from an EMBL/GenBank/DDBJ whole genome shotgun (WGS) entry which is preliminary data.</text>
</comment>
<evidence type="ECO:0000313" key="2">
    <source>
        <dbReference type="EMBL" id="RDK00019.1"/>
    </source>
</evidence>
<gene>
    <name evidence="2" type="ORF">DLM46_25240</name>
</gene>
<protein>
    <submittedName>
        <fullName evidence="2">Transcriptional regulator</fullName>
    </submittedName>
</protein>
<dbReference type="EMBL" id="QHKS01000018">
    <property type="protein sequence ID" value="RDK00019.1"/>
    <property type="molecule type" value="Genomic_DNA"/>
</dbReference>
<dbReference type="Proteomes" id="UP000254875">
    <property type="component" value="Unassembled WGS sequence"/>
</dbReference>
<dbReference type="InterPro" id="IPR036390">
    <property type="entry name" value="WH_DNA-bd_sf"/>
</dbReference>
<keyword evidence="3" id="KW-1185">Reference proteome</keyword>
<feature type="compositionally biased region" description="Low complexity" evidence="1">
    <location>
        <begin position="96"/>
        <end position="105"/>
    </location>
</feature>
<dbReference type="OrthoDB" id="8777588at2"/>
<dbReference type="Gene3D" id="1.10.10.10">
    <property type="entry name" value="Winged helix-like DNA-binding domain superfamily/Winged helix DNA-binding domain"/>
    <property type="match status" value="1"/>
</dbReference>
<evidence type="ECO:0000256" key="1">
    <source>
        <dbReference type="SAM" id="MobiDB-lite"/>
    </source>
</evidence>
<reference evidence="3" key="1">
    <citation type="submission" date="2018-05" db="EMBL/GenBank/DDBJ databases">
        <authorList>
            <person name="Feng T."/>
        </authorList>
    </citation>
    <scope>NUCLEOTIDE SEQUENCE [LARGE SCALE GENOMIC DNA]</scope>
    <source>
        <strain evidence="3">S27</strain>
    </source>
</reference>
<dbReference type="SUPFAM" id="SSF46785">
    <property type="entry name" value="Winged helix' DNA-binding domain"/>
    <property type="match status" value="1"/>
</dbReference>
<sequence length="105" mass="10848">MQDDEIDPVLVAVLAQLWRAHQETPGGAWSLAKLSKQAAVPMSGLRRQLTALVDGGLVDTTFNEQGSGTARLSETGLGLCAALFGGAGPPDDPDDGQSAPAPRTH</sequence>
<accession>A0A370N305</accession>
<dbReference type="RefSeq" id="WP_115105117.1">
    <property type="nucleotide sequence ID" value="NZ_QHKS01000018.1"/>
</dbReference>
<dbReference type="InterPro" id="IPR036388">
    <property type="entry name" value="WH-like_DNA-bd_sf"/>
</dbReference>
<feature type="region of interest" description="Disordered" evidence="1">
    <location>
        <begin position="84"/>
        <end position="105"/>
    </location>
</feature>
<name>A0A370N305_9BURK</name>
<proteinExistence type="predicted"/>
<dbReference type="AlphaFoldDB" id="A0A370N305"/>
<evidence type="ECO:0000313" key="3">
    <source>
        <dbReference type="Proteomes" id="UP000254875"/>
    </source>
</evidence>
<dbReference type="Pfam" id="PF12840">
    <property type="entry name" value="HTH_20"/>
    <property type="match status" value="1"/>
</dbReference>